<dbReference type="EMBL" id="BAAFSV010000001">
    <property type="protein sequence ID" value="GAB1311866.1"/>
    <property type="molecule type" value="Genomic_DNA"/>
</dbReference>
<comment type="caution">
    <text evidence="1">The sequence shown here is derived from an EMBL/GenBank/DDBJ whole genome shotgun (WGS) entry which is preliminary data.</text>
</comment>
<dbReference type="RefSeq" id="XP_070913599.1">
    <property type="nucleotide sequence ID" value="XM_071057498.1"/>
</dbReference>
<dbReference type="GeneID" id="98172821"/>
<name>A0ABQ0G281_9PEZI</name>
<evidence type="ECO:0000313" key="2">
    <source>
        <dbReference type="Proteomes" id="UP001628179"/>
    </source>
</evidence>
<sequence length="247" mass="27918">MEITKEEEVHSAYRSLKRARKEGKTIPIDSLVDPQFILLCSDHVDHLYSDIYPTKRVDFYHLDDEDNSHLDRAKLSSETDMLYGLVYLDSDASCHFGPFRPPTHASRKAIKMKDSNGTYELSFKFLGNGYLKLRVPRELVFKGRYGANPPAPQPTPPEVFEFVGIWRDTEKEKAEEQEIKSETPSFRETWFEMNHPMGAWKQAGHPPLLVNGGLLGEGDPGETSEVGDAAYPSGWTLSKPWTEAVAG</sequence>
<protein>
    <submittedName>
        <fullName evidence="1">Uncharacterized protein</fullName>
    </submittedName>
</protein>
<keyword evidence="2" id="KW-1185">Reference proteome</keyword>
<reference evidence="1 2" key="1">
    <citation type="submission" date="2024-09" db="EMBL/GenBank/DDBJ databases">
        <title>Itraconazole resistance in Madurella fahalii resulting from another homologue of gene encoding cytochrome P450 14-alpha sterol demethylase (CYP51).</title>
        <authorList>
            <person name="Yoshioka I."/>
            <person name="Fahal A.H."/>
            <person name="Kaneko S."/>
            <person name="Yaguchi T."/>
        </authorList>
    </citation>
    <scope>NUCLEOTIDE SEQUENCE [LARGE SCALE GENOMIC DNA]</scope>
    <source>
        <strain evidence="1 2">IFM 68171</strain>
    </source>
</reference>
<accession>A0ABQ0G281</accession>
<evidence type="ECO:0000313" key="1">
    <source>
        <dbReference type="EMBL" id="GAB1311866.1"/>
    </source>
</evidence>
<dbReference type="Proteomes" id="UP001628179">
    <property type="component" value="Unassembled WGS sequence"/>
</dbReference>
<organism evidence="1 2">
    <name type="scientific">Madurella fahalii</name>
    <dbReference type="NCBI Taxonomy" id="1157608"/>
    <lineage>
        <taxon>Eukaryota</taxon>
        <taxon>Fungi</taxon>
        <taxon>Dikarya</taxon>
        <taxon>Ascomycota</taxon>
        <taxon>Pezizomycotina</taxon>
        <taxon>Sordariomycetes</taxon>
        <taxon>Sordariomycetidae</taxon>
        <taxon>Sordariales</taxon>
        <taxon>Sordariales incertae sedis</taxon>
        <taxon>Madurella</taxon>
    </lineage>
</organism>
<gene>
    <name evidence="1" type="ORF">MFIFM68171_02076</name>
</gene>
<proteinExistence type="predicted"/>